<dbReference type="CDD" id="cd09917">
    <property type="entry name" value="F-box_SF"/>
    <property type="match status" value="1"/>
</dbReference>
<evidence type="ECO:0000259" key="1">
    <source>
        <dbReference type="PROSITE" id="PS50181"/>
    </source>
</evidence>
<dbReference type="InterPro" id="IPR001810">
    <property type="entry name" value="F-box_dom"/>
</dbReference>
<dbReference type="Proteomes" id="UP000308549">
    <property type="component" value="Unassembled WGS sequence"/>
</dbReference>
<dbReference type="OrthoDB" id="3875001at2759"/>
<dbReference type="EMBL" id="NAJL01000040">
    <property type="protein sequence ID" value="TKA24870.1"/>
    <property type="molecule type" value="Genomic_DNA"/>
</dbReference>
<protein>
    <recommendedName>
        <fullName evidence="1">F-box domain-containing protein</fullName>
    </recommendedName>
</protein>
<feature type="domain" description="F-box" evidence="1">
    <location>
        <begin position="3"/>
        <end position="53"/>
    </location>
</feature>
<sequence length="186" mass="21623">MADNKLVFLPNEIWLNIAAYCDPKDLWLSLRLINRQLQACVEQHFIDDILPQSAITLPIALPSYDVRNPLHGKAILRYQERKKGDGGEEGGHQPLYSLLRVEPAHYRAQLLDRWERMREVAGGQVGDKLHWNLRLRHASVRMPLKDARIEGDQSLEAGSGRLSFDWRPTFSRFFQSIYPGQVYWSW</sequence>
<dbReference type="AlphaFoldDB" id="A0A4U0TRU4"/>
<comment type="caution">
    <text evidence="2">The sequence shown here is derived from an EMBL/GenBank/DDBJ whole genome shotgun (WGS) entry which is preliminary data.</text>
</comment>
<keyword evidence="3" id="KW-1185">Reference proteome</keyword>
<organism evidence="2 3">
    <name type="scientific">Salinomyces thailandicus</name>
    <dbReference type="NCBI Taxonomy" id="706561"/>
    <lineage>
        <taxon>Eukaryota</taxon>
        <taxon>Fungi</taxon>
        <taxon>Dikarya</taxon>
        <taxon>Ascomycota</taxon>
        <taxon>Pezizomycotina</taxon>
        <taxon>Dothideomycetes</taxon>
        <taxon>Dothideomycetidae</taxon>
        <taxon>Mycosphaerellales</taxon>
        <taxon>Teratosphaeriaceae</taxon>
        <taxon>Salinomyces</taxon>
    </lineage>
</organism>
<dbReference type="PROSITE" id="PS50181">
    <property type="entry name" value="FBOX"/>
    <property type="match status" value="1"/>
</dbReference>
<accession>A0A4U0TRU4</accession>
<name>A0A4U0TRU4_9PEZI</name>
<evidence type="ECO:0000313" key="2">
    <source>
        <dbReference type="EMBL" id="TKA24870.1"/>
    </source>
</evidence>
<gene>
    <name evidence="2" type="ORF">B0A50_06599</name>
</gene>
<reference evidence="2 3" key="1">
    <citation type="submission" date="2017-03" db="EMBL/GenBank/DDBJ databases">
        <title>Genomes of endolithic fungi from Antarctica.</title>
        <authorList>
            <person name="Coleine C."/>
            <person name="Masonjones S."/>
            <person name="Stajich J.E."/>
        </authorList>
    </citation>
    <scope>NUCLEOTIDE SEQUENCE [LARGE SCALE GENOMIC DNA]</scope>
    <source>
        <strain evidence="2 3">CCFEE 6315</strain>
    </source>
</reference>
<proteinExistence type="predicted"/>
<evidence type="ECO:0000313" key="3">
    <source>
        <dbReference type="Proteomes" id="UP000308549"/>
    </source>
</evidence>